<protein>
    <submittedName>
        <fullName evidence="1">Uncharacterized protein</fullName>
    </submittedName>
</protein>
<accession>A0A0A1MLL8</accession>
<reference evidence="1 2" key="1">
    <citation type="submission" date="2014-11" db="EMBL/GenBank/DDBJ databases">
        <authorList>
            <person name="Urmite Genomes Urmite Genomes"/>
        </authorList>
    </citation>
    <scope>NUCLEOTIDE SEQUENCE [LARGE SCALE GENOMIC DNA]</scope>
    <source>
        <strain evidence="1 2">Oc5</strain>
    </source>
</reference>
<dbReference type="EMBL" id="CDGG01000001">
    <property type="protein sequence ID" value="CEI80719.1"/>
    <property type="molecule type" value="Genomic_DNA"/>
</dbReference>
<sequence length="168" mass="19768">MGYLERNQYAVNDLEKLITYKINRGISRKWQALAYSYLFAFRHACGVSEQAFPDDLTRTFVSVRETNQTICQQLRITPRMVQELNLQTLRLDTDSIRKRRYYDQQGRSSWEGYKSNCEHHAAQQRWLIEQYIKNGWTKTRIAQQLGISRKHVYTLLNQSVSSANGVAK</sequence>
<keyword evidence="2" id="KW-1185">Reference proteome</keyword>
<dbReference type="AlphaFoldDB" id="A0A0A1MLL8"/>
<dbReference type="Proteomes" id="UP000040453">
    <property type="component" value="Unassembled WGS sequence"/>
</dbReference>
<dbReference type="InterPro" id="IPR009057">
    <property type="entry name" value="Homeodomain-like_sf"/>
</dbReference>
<dbReference type="OrthoDB" id="3174593at2"/>
<evidence type="ECO:0000313" key="1">
    <source>
        <dbReference type="EMBL" id="CEI80719.1"/>
    </source>
</evidence>
<proteinExistence type="predicted"/>
<organism evidence="1 2">
    <name type="scientific">Oceanobacillus oncorhynchi</name>
    <dbReference type="NCBI Taxonomy" id="545501"/>
    <lineage>
        <taxon>Bacteria</taxon>
        <taxon>Bacillati</taxon>
        <taxon>Bacillota</taxon>
        <taxon>Bacilli</taxon>
        <taxon>Bacillales</taxon>
        <taxon>Bacillaceae</taxon>
        <taxon>Oceanobacillus</taxon>
    </lineage>
</organism>
<evidence type="ECO:0000313" key="2">
    <source>
        <dbReference type="Proteomes" id="UP000040453"/>
    </source>
</evidence>
<dbReference type="SUPFAM" id="SSF46689">
    <property type="entry name" value="Homeodomain-like"/>
    <property type="match status" value="1"/>
</dbReference>
<name>A0A0A1MLL8_9BACI</name>
<gene>
    <name evidence="1" type="ORF">BN997_00528</name>
</gene>
<dbReference type="RefSeq" id="WP_042529403.1">
    <property type="nucleotide sequence ID" value="NZ_CDGG01000001.1"/>
</dbReference>